<dbReference type="RefSeq" id="WP_114624405.1">
    <property type="nucleotide sequence ID" value="NZ_QQNA01000112.1"/>
</dbReference>
<reference evidence="7 8" key="1">
    <citation type="submission" date="2018-07" db="EMBL/GenBank/DDBJ databases">
        <title>Streptomyces species from bats.</title>
        <authorList>
            <person name="Dunlap C."/>
        </authorList>
    </citation>
    <scope>NUCLEOTIDE SEQUENCE [LARGE SCALE GENOMIC DNA]</scope>
    <source>
        <strain evidence="7 8">AC230</strain>
    </source>
</reference>
<dbReference type="GO" id="GO:0071555">
    <property type="term" value="P:cell wall organization"/>
    <property type="evidence" value="ECO:0007669"/>
    <property type="project" value="UniProtKB-KW"/>
</dbReference>
<protein>
    <recommendedName>
        <fullName evidence="2">N-acetylmuramoyl-L-alanine amidase</fullName>
        <ecNumber evidence="2">3.5.1.28</ecNumber>
    </recommendedName>
</protein>
<dbReference type="Pfam" id="PF01510">
    <property type="entry name" value="Amidase_2"/>
    <property type="match status" value="1"/>
</dbReference>
<accession>A0A370BAN7</accession>
<dbReference type="InterPro" id="IPR036505">
    <property type="entry name" value="Amidase/PGRP_sf"/>
</dbReference>
<evidence type="ECO:0000259" key="6">
    <source>
        <dbReference type="SMART" id="SM00644"/>
    </source>
</evidence>
<evidence type="ECO:0000256" key="5">
    <source>
        <dbReference type="SAM" id="MobiDB-lite"/>
    </source>
</evidence>
<dbReference type="AlphaFoldDB" id="A0A370BAN7"/>
<comment type="catalytic activity">
    <reaction evidence="1">
        <text>Hydrolyzes the link between N-acetylmuramoyl residues and L-amino acid residues in certain cell-wall glycopeptides.</text>
        <dbReference type="EC" id="3.5.1.28"/>
    </reaction>
</comment>
<dbReference type="OrthoDB" id="66275at2"/>
<sequence length="238" mass="26307">MGEKSRGTGGGGAHGSASADGPKATRRAVLIGGAAAVLGGGVLAREELSWVWRKVSVGHKPRKDGELDYLPAQWVAASSANWRMADRPDDYRIDRVVIHVVQGSYAVALQVFKDPGHGAAAHYVVRKDGHVAQMIRELDVAYHAGNRGYNERSIGIEHEGFVEKPEDFTDTMYRSSARLTADICHRYGIPVDREHIVGHVEVPGTDHTDPGKNWNWDRYMRFVREESARQKTARARAE</sequence>
<dbReference type="EMBL" id="QQNA01000112">
    <property type="protein sequence ID" value="RDG37244.1"/>
    <property type="molecule type" value="Genomic_DNA"/>
</dbReference>
<keyword evidence="4" id="KW-0961">Cell wall biogenesis/degradation</keyword>
<comment type="caution">
    <text evidence="7">The sequence shown here is derived from an EMBL/GenBank/DDBJ whole genome shotgun (WGS) entry which is preliminary data.</text>
</comment>
<evidence type="ECO:0000256" key="1">
    <source>
        <dbReference type="ARBA" id="ARBA00001561"/>
    </source>
</evidence>
<dbReference type="PANTHER" id="PTHR30417:SF1">
    <property type="entry name" value="N-ACETYLMURAMOYL-L-ALANINE AMIDASE AMID"/>
    <property type="match status" value="1"/>
</dbReference>
<feature type="region of interest" description="Disordered" evidence="5">
    <location>
        <begin position="1"/>
        <end position="22"/>
    </location>
</feature>
<dbReference type="CDD" id="cd06583">
    <property type="entry name" value="PGRP"/>
    <property type="match status" value="1"/>
</dbReference>
<evidence type="ECO:0000313" key="8">
    <source>
        <dbReference type="Proteomes" id="UP000253741"/>
    </source>
</evidence>
<dbReference type="SMART" id="SM00644">
    <property type="entry name" value="Ami_2"/>
    <property type="match status" value="1"/>
</dbReference>
<feature type="domain" description="N-acetylmuramoyl-L-alanine amidase" evidence="6">
    <location>
        <begin position="82"/>
        <end position="211"/>
    </location>
</feature>
<dbReference type="GO" id="GO:0009253">
    <property type="term" value="P:peptidoglycan catabolic process"/>
    <property type="evidence" value="ECO:0007669"/>
    <property type="project" value="InterPro"/>
</dbReference>
<evidence type="ECO:0000256" key="2">
    <source>
        <dbReference type="ARBA" id="ARBA00011901"/>
    </source>
</evidence>
<dbReference type="SUPFAM" id="SSF55846">
    <property type="entry name" value="N-acetylmuramoyl-L-alanine amidase-like"/>
    <property type="match status" value="1"/>
</dbReference>
<dbReference type="FunFam" id="3.40.80.10:FF:000006">
    <property type="entry name" value="N-acetylmuramoyl-L-alanine amidase"/>
    <property type="match status" value="1"/>
</dbReference>
<proteinExistence type="predicted"/>
<evidence type="ECO:0000256" key="4">
    <source>
        <dbReference type="ARBA" id="ARBA00023316"/>
    </source>
</evidence>
<keyword evidence="8" id="KW-1185">Reference proteome</keyword>
<evidence type="ECO:0000313" key="7">
    <source>
        <dbReference type="EMBL" id="RDG37244.1"/>
    </source>
</evidence>
<dbReference type="Proteomes" id="UP000253741">
    <property type="component" value="Unassembled WGS sequence"/>
</dbReference>
<dbReference type="EC" id="3.5.1.28" evidence="2"/>
<dbReference type="GO" id="GO:0009254">
    <property type="term" value="P:peptidoglycan turnover"/>
    <property type="evidence" value="ECO:0007669"/>
    <property type="project" value="TreeGrafter"/>
</dbReference>
<dbReference type="InterPro" id="IPR051206">
    <property type="entry name" value="NAMLAA_amidase_2"/>
</dbReference>
<dbReference type="InterPro" id="IPR002502">
    <property type="entry name" value="Amidase_domain"/>
</dbReference>
<evidence type="ECO:0000256" key="3">
    <source>
        <dbReference type="ARBA" id="ARBA00022801"/>
    </source>
</evidence>
<organism evidence="7 8">
    <name type="scientific">Streptomyces corynorhini</name>
    <dbReference type="NCBI Taxonomy" id="2282652"/>
    <lineage>
        <taxon>Bacteria</taxon>
        <taxon>Bacillati</taxon>
        <taxon>Actinomycetota</taxon>
        <taxon>Actinomycetes</taxon>
        <taxon>Kitasatosporales</taxon>
        <taxon>Streptomycetaceae</taxon>
        <taxon>Streptomyces</taxon>
    </lineage>
</organism>
<name>A0A370BAN7_9ACTN</name>
<gene>
    <name evidence="7" type="ORF">DVH02_15510</name>
</gene>
<dbReference type="Gene3D" id="3.40.80.10">
    <property type="entry name" value="Peptidoglycan recognition protein-like"/>
    <property type="match status" value="1"/>
</dbReference>
<dbReference type="PANTHER" id="PTHR30417">
    <property type="entry name" value="N-ACETYLMURAMOYL-L-ALANINE AMIDASE AMID"/>
    <property type="match status" value="1"/>
</dbReference>
<dbReference type="GO" id="GO:0008745">
    <property type="term" value="F:N-acetylmuramoyl-L-alanine amidase activity"/>
    <property type="evidence" value="ECO:0007669"/>
    <property type="project" value="UniProtKB-EC"/>
</dbReference>
<keyword evidence="3" id="KW-0378">Hydrolase</keyword>